<dbReference type="STRING" id="40754.THII_3053"/>
<dbReference type="GO" id="GO:0004930">
    <property type="term" value="F:G protein-coupled receptor activity"/>
    <property type="evidence" value="ECO:0007669"/>
    <property type="project" value="InterPro"/>
</dbReference>
<dbReference type="PANTHER" id="PTHR46682">
    <property type="entry name" value="ADHESION G-PROTEIN COUPLED RECEPTOR V1"/>
    <property type="match status" value="1"/>
</dbReference>
<feature type="compositionally biased region" description="Polar residues" evidence="4">
    <location>
        <begin position="1684"/>
        <end position="1702"/>
    </location>
</feature>
<dbReference type="Pfam" id="PF03160">
    <property type="entry name" value="Calx-beta"/>
    <property type="match status" value="1"/>
</dbReference>
<dbReference type="SUPFAM" id="SSF141072">
    <property type="entry name" value="CalX-like"/>
    <property type="match status" value="1"/>
</dbReference>
<dbReference type="InterPro" id="IPR044060">
    <property type="entry name" value="Bacterial_rp_domain"/>
</dbReference>
<keyword evidence="1" id="KW-0732">Signal</keyword>
<name>A0A090APD9_9GAMM</name>
<dbReference type="Proteomes" id="UP000031623">
    <property type="component" value="Chromosome"/>
</dbReference>
<sequence>MLLFKLFRPIAYINKPNNPKDVISILTALFTLINLSGWVSIANAEGSRELVKFGGHRPYLEFIDQETTGIKRQPSIKVFVKAGEQVNVGSSVPNSANNNADIVYRWPPGNPPLLADGQVGNGSFDVGSTCGLIDTVTKESAGPLSNPGGYTPCTFIAQTTGIYEIEFHAPEFKGKTLYPVVKKVTEPFPTDKQQHQTVAAWDVTVFKTPNDPSTEQIGRAYATFLPMDMGANDLSLNSRIFLLNKTGYLYRANLNGIDPFLFIFFTNSKGFKNKADATGKSIYNSVEFGQLTNGKVFLHDPNDPDEQTDITHKIFFNPPATDLPLDIEVPLPSGNTTWLRSTLPALPKIKDFKFIGDEGSIGQTGTLPLKGSFSFSVDMNGDYMITIDANNNGVFGDGNDRVLMGDAKAGQDNIIPWDGLDGLGNPLPAQTLTYNSLLTLIVGAMHFPFLDPENNPAGLIVERINCNQLPCTVENSTVFYNNSRLGLKGKPATVIPPDPISATAGIDSSNGAQKFSGRFGDTRGIDTWTSLATDPVFLKGGLELKQADISVSKTHDTSVSLVSGGPITYIITVHNAGPSHITDIQVQDNLPATITEPFWTCQVTPNKAPPPAIQNRCAANNVDGPLNTTVDLQNGATATFLVEATISPTVSEGATIDNSVTITRPKDVTNPFGNQLDVKTETATHSVTIAPSTNKPPVAQDKNTATSNDTPVLIPALAAQDSDGSVVSYTVFQLPTLSQGLLYLGDPAAGGTLITEGQKLTPAQISNLYFKPDLGFGGEVIFNYQAVDDKGSASNTAKVTITVTVPPVNQPPVADDKIAPATPNDLTVRLPALSGHDDVEVVSYTITTIPPADQGILYLGDPQNGGQPIFPGIQLTPNEIASIFFKPGTTGQVTFNYLVTDNQGKASVPATVTIPVTGTNQPPVADDKTVAAIPNNITVALPALTATDKDGTIELYQITTIPSETQGLVYLDDPANGGKPIFAGQILTPAEVSILFFKPAHDFGGGEVKFTYTATDNYAAVSNIATVTIPVVVSPNQPPVANDETANTNPNTPVKISILDNDNDPDGDLDPKSLSITSQPKNGTVVVNPDGTITYTPNPGFTSGTDTFTYQICDTGKPPQCDTATITITVPAQLPPVAENKTAPTTLNNTVVQIPPLAATDSDGTVTTYTIETLPLVSQGILYLGNPAQGGKPVAVGEKLTPAQIEQLFFQPDGNFIGNASFTYSATDNLGAVSNPALVTIPVEAPVNSLPIASDDTASTNPNTPVTIPLLKNDTDPENQLDPSSIRIISPPPHGKVTVNPDGTVTYTPNSGFTTGIDVFVYEVCDTGTPPQCDTAEVKVSVPVPNNQPPLAENKITSPSPNNVTLPIPNLSATDSDGTIASYTVATLPPLNQGVIYLGKPDEGGIPLLPGQVLTPEQINRLYFRPNPEFTGNASFTYTATDNQGSISNQALVTMPIIPAAINNPPLANDDSATTNPDTPVIIPILKDDSDPEGNLDLGSITILTPPPNGTVVVNSDGTVTYTPNPGFTIGTDIFTYEVCDLGNPIQCDTASISVIVPIPVDPLPVAENKTAPSTTNDKPVQLPALSATDNGTIVFYTITTLPPANQGVLYLGDPATGGIPITPGQVLTPEQVKQLFFKPNPDFTGNASFTYTATDNAGGVSSPALVTIPVTLPPNSRPVANDDSATTEQNTPVTIPILSTDQDPEGNLDPSSITITKQPTQGTIKINPDGTITYTPNPGVANVIDTLIYQVCDKAKPPQCDTAKVTITIPGAANNPPIANDESTVTNPETLVKIDILNNDSDPEGQLDPRSVTINTQASHGKVVVNSDGSVSYTPNPGFTAGIDTFIYQVCDKGTPVQCDQAIVRVTVPIPVDLPPVADNKKALPTPNDKTVQLPPLSATDNGTVVSYTITTLPPQSQGILYLGDPKAGGIPVTAGQVLTPAQVSQLFFQPNPRFTGDASFTYAATDNLGAMSSPALVTIPVTSGTQPVDLNVTIRGNGAVNSQPTGINCNNNNQPCNHTYDYGTQVTLKPTADTGWEFEGWRGHCDNNNQVTMNGFKQCKAVFVDSSIPQFSLNIEKPAGGTIKTQPTGIDCGAKGDDCSEAYTSGSTIDLIAEPEPGYSFVEWSGDCHGTSPTITVMMGQELNCKAVFSRDGDDDGIASVIEDGAPNHGDGNNDGTPDSQQNNVVSLLTPEGKYITIEERNGCTINEIKLNQDSLPKDGAYYSPALIDYVLSACPEADIKVYYHDVSDLGDQPLRQYAATTPGDPNTMQWQDQADVTRGTVVINGKPVAFETFKLKDGKLGDNTGEDGQILHTSGRVIEPGKIQLSSTNYTVDEFGHAATVTVRRTGSCDGTVTVDYTTQTVTATTNTDYTPISGKITWADGDCSDKVISIPIIDDKNQESNETVAIKLLNATGGATIATPESTLTIIDDDLSSTTTPTSTCGTSSCTSCGTSTCTNGCSTCQGSCPCQSGCSTCQSTSSLQVKTLSTTIKVGETVTMTIGEGKGDLLIKEMPYKAFVSLESWKPLSTGVNELSLKGLSVGDTKMIISDSATPAQTTTLYITVVNGNLFDTGNTGTSNGFSIQNLQTTLEVGQNLDMTVAGGYGELSISEIPDPHLALLEAWTPLGNTGTATFNLIGVSPGRTKLVLSDHASPPQKITVYITVVKDRTQLTTTNDSCEPAIGMDSQGNPLNAQACFKSQIYLNEKLQSNHRRMSHQEAQRIKVSATVQVDPAHIGQAADILTVGIHNTILKETKYTRDDQTWQSWDGQISSLPVAQYYPQLPETIEVFLYEGDLSGMPGEYHGYIGYRLMDGTIIYNGIEPIHFFVGNSASIDMRGEPRKEPASTDAYTTSFFESLVHNGSGKVGDQLTFDNEDELIVSTFVQVEPQDVGRSADILMVAEHNTGLYQFEYTRTGPNWIGWDSQLESLSAAQYYHQLPALLEIPIYLGSLSHVPGEFTGYVGYRLPEDLIVFNGFMPVRVTIANGVGLAAQGDKFPTTSRFISWGYRDNRLGNPFDSAADQSLSLDTTIWVDPQHQGQVADIQMIGLCCQWTEQRQTWGQWSEQQIRFQTTIPKVTLQPRLEKIHLDEKQLPPGEYTVYISYHLNNGDIIYNGAEPLRLKIW</sequence>
<dbReference type="InterPro" id="IPR047589">
    <property type="entry name" value="DUF11_rpt"/>
</dbReference>
<evidence type="ECO:0000256" key="2">
    <source>
        <dbReference type="ARBA" id="ARBA00022737"/>
    </source>
</evidence>
<dbReference type="PANTHER" id="PTHR46682:SF1">
    <property type="entry name" value="ADHESION G-PROTEIN COUPLED RECEPTOR V1"/>
    <property type="match status" value="1"/>
</dbReference>
<organism evidence="6 7">
    <name type="scientific">Thioploca ingrica</name>
    <dbReference type="NCBI Taxonomy" id="40754"/>
    <lineage>
        <taxon>Bacteria</taxon>
        <taxon>Pseudomonadati</taxon>
        <taxon>Pseudomonadota</taxon>
        <taxon>Gammaproteobacteria</taxon>
        <taxon>Thiotrichales</taxon>
        <taxon>Thiotrichaceae</taxon>
        <taxon>Thioploca</taxon>
    </lineage>
</organism>
<dbReference type="HOGENOM" id="CLU_225721_0_0_6"/>
<evidence type="ECO:0000313" key="6">
    <source>
        <dbReference type="EMBL" id="BAP57350.1"/>
    </source>
</evidence>
<dbReference type="InterPro" id="IPR001434">
    <property type="entry name" value="OmcB-like_DUF11"/>
</dbReference>
<evidence type="ECO:0000256" key="4">
    <source>
        <dbReference type="SAM" id="MobiDB-lite"/>
    </source>
</evidence>
<dbReference type="InterPro" id="IPR026919">
    <property type="entry name" value="ADGRV1"/>
</dbReference>
<keyword evidence="3" id="KW-0106">Calcium</keyword>
<evidence type="ECO:0000313" key="7">
    <source>
        <dbReference type="Proteomes" id="UP000031623"/>
    </source>
</evidence>
<dbReference type="InterPro" id="IPR038081">
    <property type="entry name" value="CalX-like_sf"/>
</dbReference>
<dbReference type="NCBIfam" id="TIGR01451">
    <property type="entry name" value="B_ant_repeat"/>
    <property type="match status" value="1"/>
</dbReference>
<gene>
    <name evidence="6" type="ORF">THII_3053</name>
</gene>
<keyword evidence="7" id="KW-1185">Reference proteome</keyword>
<feature type="domain" description="Calx-beta" evidence="5">
    <location>
        <begin position="2309"/>
        <end position="2413"/>
    </location>
</feature>
<proteinExistence type="predicted"/>
<reference evidence="6 7" key="1">
    <citation type="journal article" date="2014" name="ISME J.">
        <title>Ecophysiology of Thioploca ingrica as revealed by the complete genome sequence supplemented with proteomic evidence.</title>
        <authorList>
            <person name="Kojima H."/>
            <person name="Ogura Y."/>
            <person name="Yamamoto N."/>
            <person name="Togashi T."/>
            <person name="Mori H."/>
            <person name="Watanabe T."/>
            <person name="Nemoto F."/>
            <person name="Kurokawa K."/>
            <person name="Hayashi T."/>
            <person name="Fukui M."/>
        </authorList>
    </citation>
    <scope>NUCLEOTIDE SEQUENCE [LARGE SCALE GENOMIC DNA]</scope>
</reference>
<dbReference type="EMBL" id="AP014633">
    <property type="protein sequence ID" value="BAP57350.1"/>
    <property type="molecule type" value="Genomic_DNA"/>
</dbReference>
<feature type="region of interest" description="Disordered" evidence="4">
    <location>
        <begin position="1680"/>
        <end position="1707"/>
    </location>
</feature>
<dbReference type="OrthoDB" id="5902819at2"/>
<dbReference type="SMART" id="SM00237">
    <property type="entry name" value="Calx_beta"/>
    <property type="match status" value="1"/>
</dbReference>
<dbReference type="InterPro" id="IPR003644">
    <property type="entry name" value="Calx_beta"/>
</dbReference>
<keyword evidence="2" id="KW-0677">Repeat</keyword>
<evidence type="ECO:0000256" key="3">
    <source>
        <dbReference type="ARBA" id="ARBA00022837"/>
    </source>
</evidence>
<dbReference type="Gene3D" id="2.60.40.2030">
    <property type="match status" value="1"/>
</dbReference>
<feature type="region of interest" description="Disordered" evidence="4">
    <location>
        <begin position="2165"/>
        <end position="2184"/>
    </location>
</feature>
<dbReference type="Pfam" id="PF17963">
    <property type="entry name" value="Big_9"/>
    <property type="match status" value="9"/>
</dbReference>
<dbReference type="Pfam" id="PF18998">
    <property type="entry name" value="Flg_new_2"/>
    <property type="match status" value="2"/>
</dbReference>
<dbReference type="KEGG" id="tig:THII_3053"/>
<dbReference type="NCBIfam" id="NF012211">
    <property type="entry name" value="tand_rpt_95"/>
    <property type="match status" value="5"/>
</dbReference>
<feature type="region of interest" description="Disordered" evidence="4">
    <location>
        <begin position="1041"/>
        <end position="1091"/>
    </location>
</feature>
<dbReference type="GO" id="GO:0016020">
    <property type="term" value="C:membrane"/>
    <property type="evidence" value="ECO:0007669"/>
    <property type="project" value="InterPro"/>
</dbReference>
<evidence type="ECO:0000256" key="1">
    <source>
        <dbReference type="ARBA" id="ARBA00022729"/>
    </source>
</evidence>
<evidence type="ECO:0000259" key="5">
    <source>
        <dbReference type="SMART" id="SM00237"/>
    </source>
</evidence>
<accession>A0A090APD9</accession>
<feature type="compositionally biased region" description="Polar residues" evidence="4">
    <location>
        <begin position="1044"/>
        <end position="1054"/>
    </location>
</feature>
<dbReference type="Pfam" id="PF01345">
    <property type="entry name" value="DUF11"/>
    <property type="match status" value="1"/>
</dbReference>
<dbReference type="Gene3D" id="2.60.40.3440">
    <property type="match status" value="5"/>
</dbReference>
<protein>
    <recommendedName>
        <fullName evidence="5">Calx-beta domain-containing protein</fullName>
    </recommendedName>
</protein>